<name>A0AAD8MEP9_9APIA</name>
<gene>
    <name evidence="6" type="ORF">POM88_036161</name>
</gene>
<keyword evidence="4" id="KW-0238">DNA-binding</keyword>
<evidence type="ECO:0000256" key="2">
    <source>
        <dbReference type="ARBA" id="ARBA00022454"/>
    </source>
</evidence>
<keyword evidence="2" id="KW-0158">Chromosome</keyword>
<accession>A0AAD8MEP9</accession>
<evidence type="ECO:0000313" key="7">
    <source>
        <dbReference type="Proteomes" id="UP001237642"/>
    </source>
</evidence>
<dbReference type="CDD" id="cd04497">
    <property type="entry name" value="hPOT1_OB1_like"/>
    <property type="match status" value="1"/>
</dbReference>
<dbReference type="InterPro" id="IPR011564">
    <property type="entry name" value="Telomer_end-bd_POT1/Cdc13"/>
</dbReference>
<dbReference type="GO" id="GO:0010521">
    <property type="term" value="F:telomerase inhibitor activity"/>
    <property type="evidence" value="ECO:0007669"/>
    <property type="project" value="TreeGrafter"/>
</dbReference>
<evidence type="ECO:0000256" key="3">
    <source>
        <dbReference type="ARBA" id="ARBA00022895"/>
    </source>
</evidence>
<dbReference type="GO" id="GO:0000783">
    <property type="term" value="C:nuclear telomere cap complex"/>
    <property type="evidence" value="ECO:0007669"/>
    <property type="project" value="TreeGrafter"/>
</dbReference>
<evidence type="ECO:0000256" key="4">
    <source>
        <dbReference type="ARBA" id="ARBA00023125"/>
    </source>
</evidence>
<dbReference type="AlphaFoldDB" id="A0AAD8MEP9"/>
<organism evidence="6 7">
    <name type="scientific">Heracleum sosnowskyi</name>
    <dbReference type="NCBI Taxonomy" id="360622"/>
    <lineage>
        <taxon>Eukaryota</taxon>
        <taxon>Viridiplantae</taxon>
        <taxon>Streptophyta</taxon>
        <taxon>Embryophyta</taxon>
        <taxon>Tracheophyta</taxon>
        <taxon>Spermatophyta</taxon>
        <taxon>Magnoliopsida</taxon>
        <taxon>eudicotyledons</taxon>
        <taxon>Gunneridae</taxon>
        <taxon>Pentapetalae</taxon>
        <taxon>asterids</taxon>
        <taxon>campanulids</taxon>
        <taxon>Apiales</taxon>
        <taxon>Apiaceae</taxon>
        <taxon>Apioideae</taxon>
        <taxon>apioid superclade</taxon>
        <taxon>Tordylieae</taxon>
        <taxon>Tordyliinae</taxon>
        <taxon>Heracleum</taxon>
    </lineage>
</organism>
<evidence type="ECO:0000256" key="1">
    <source>
        <dbReference type="ARBA" id="ARBA00004574"/>
    </source>
</evidence>
<dbReference type="GO" id="GO:0016233">
    <property type="term" value="P:telomere capping"/>
    <property type="evidence" value="ECO:0007669"/>
    <property type="project" value="TreeGrafter"/>
</dbReference>
<comment type="subcellular location">
    <subcellularLocation>
        <location evidence="1">Chromosome</location>
        <location evidence="1">Telomere</location>
    </subcellularLocation>
</comment>
<dbReference type="InterPro" id="IPR028389">
    <property type="entry name" value="POT1"/>
</dbReference>
<keyword evidence="7" id="KW-1185">Reference proteome</keyword>
<dbReference type="GO" id="GO:0032210">
    <property type="term" value="P:regulation of telomere maintenance via telomerase"/>
    <property type="evidence" value="ECO:0007669"/>
    <property type="project" value="TreeGrafter"/>
</dbReference>
<dbReference type="InterPro" id="IPR012340">
    <property type="entry name" value="NA-bd_OB-fold"/>
</dbReference>
<dbReference type="GO" id="GO:0098505">
    <property type="term" value="F:G-rich strand telomeric DNA binding"/>
    <property type="evidence" value="ECO:0007669"/>
    <property type="project" value="TreeGrafter"/>
</dbReference>
<dbReference type="InterPro" id="IPR057620">
    <property type="entry name" value="POT1A/B-like_OB"/>
</dbReference>
<dbReference type="PANTHER" id="PTHR14513">
    <property type="entry name" value="PROTECTION OF TELOMERES 1"/>
    <property type="match status" value="1"/>
</dbReference>
<dbReference type="Proteomes" id="UP001237642">
    <property type="component" value="Unassembled WGS sequence"/>
</dbReference>
<dbReference type="PANTHER" id="PTHR14513:SF0">
    <property type="entry name" value="PROTECTION OF TELOMERES PROTEIN 1"/>
    <property type="match status" value="1"/>
</dbReference>
<protein>
    <submittedName>
        <fullName evidence="6">Protection of telomeres protein 1</fullName>
    </submittedName>
</protein>
<reference evidence="6" key="1">
    <citation type="submission" date="2023-02" db="EMBL/GenBank/DDBJ databases">
        <title>Genome of toxic invasive species Heracleum sosnowskyi carries increased number of genes despite the absence of recent whole-genome duplications.</title>
        <authorList>
            <person name="Schelkunov M."/>
            <person name="Shtratnikova V."/>
            <person name="Makarenko M."/>
            <person name="Klepikova A."/>
            <person name="Omelchenko D."/>
            <person name="Novikova G."/>
            <person name="Obukhova E."/>
            <person name="Bogdanov V."/>
            <person name="Penin A."/>
            <person name="Logacheva M."/>
        </authorList>
    </citation>
    <scope>NUCLEOTIDE SEQUENCE</scope>
    <source>
        <strain evidence="6">Hsosn_3</strain>
        <tissue evidence="6">Leaf</tissue>
    </source>
</reference>
<dbReference type="SMART" id="SM00976">
    <property type="entry name" value="Telo_bind"/>
    <property type="match status" value="1"/>
</dbReference>
<keyword evidence="3" id="KW-0779">Telomere</keyword>
<dbReference type="Pfam" id="PF25507">
    <property type="entry name" value="OB_POT1A"/>
    <property type="match status" value="1"/>
</dbReference>
<dbReference type="Gene3D" id="2.40.50.140">
    <property type="entry name" value="Nucleic acid-binding proteins"/>
    <property type="match status" value="2"/>
</dbReference>
<proteinExistence type="predicted"/>
<comment type="caution">
    <text evidence="6">The sequence shown here is derived from an EMBL/GenBank/DDBJ whole genome shotgun (WGS) entry which is preliminary data.</text>
</comment>
<dbReference type="EMBL" id="JAUIZM010000008">
    <property type="protein sequence ID" value="KAK1370069.1"/>
    <property type="molecule type" value="Genomic_DNA"/>
</dbReference>
<dbReference type="Pfam" id="PF02765">
    <property type="entry name" value="POT1"/>
    <property type="match status" value="1"/>
</dbReference>
<evidence type="ECO:0000259" key="5">
    <source>
        <dbReference type="SMART" id="SM00976"/>
    </source>
</evidence>
<sequence>MGSKERVDDYKFLPISDALVAINQRVNLIGIVIDTSIPKKSRGTDYFCTLNIVDESHLNPGVSVSFFVENMGNLPQVECIGDIILLSNILMKNHNSEVYVLYNKKYSSFALYDGKQGSNFVPYQVSLKFRGREQDKKFIAGLRHWLGDNQLESGVDNSSSLKDIRANEHFNLVCKVLHVCEFTKDERILFVWDGYDTPVAKQKKQEDKIEELPLQLESSLPLDVIRMFPTVGTVLRVYIDSGNENLGLHILKTGRWVKIMKMKCEIRQGMWCGVLMPSTKLRYLGDDNKHVFMCQRDYDERTKLKFGRMPCMSFPWPSHITETDYPDVSFCTLMDVLTYPEVTAKFKCVVQVIDVYPWRVEDFHSPLGTCRIKLTLEDPTARIHAFVYAEDGIQFFGASQSTDVLTRKRNMLLGISGSGDSNESKNALRDAPWVQCCIKSYYLDIDDIWGSRRYQIFGTRLVNEL</sequence>
<reference evidence="6" key="2">
    <citation type="submission" date="2023-05" db="EMBL/GenBank/DDBJ databases">
        <authorList>
            <person name="Schelkunov M.I."/>
        </authorList>
    </citation>
    <scope>NUCLEOTIDE SEQUENCE</scope>
    <source>
        <strain evidence="6">Hsosn_3</strain>
        <tissue evidence="6">Leaf</tissue>
    </source>
</reference>
<feature type="domain" description="Telomeric single stranded DNA binding POT1/Cdc13" evidence="5">
    <location>
        <begin position="12"/>
        <end position="147"/>
    </location>
</feature>
<evidence type="ECO:0000313" key="6">
    <source>
        <dbReference type="EMBL" id="KAK1370069.1"/>
    </source>
</evidence>
<dbReference type="SUPFAM" id="SSF50249">
    <property type="entry name" value="Nucleic acid-binding proteins"/>
    <property type="match status" value="2"/>
</dbReference>